<dbReference type="RefSeq" id="WP_050337429.1">
    <property type="nucleotide sequence ID" value="NZ_JPSQ01000070.1"/>
</dbReference>
<organism evidence="1 2">
    <name type="scientific">Candidatus Phytoplasma phoenicium</name>
    <dbReference type="NCBI Taxonomy" id="198422"/>
    <lineage>
        <taxon>Bacteria</taxon>
        <taxon>Bacillati</taxon>
        <taxon>Mycoplasmatota</taxon>
        <taxon>Mollicutes</taxon>
        <taxon>Acholeplasmatales</taxon>
        <taxon>Acholeplasmataceae</taxon>
        <taxon>Candidatus Phytoplasma</taxon>
        <taxon>16SrIX (Pigeon pea witches'-broom group)</taxon>
    </lineage>
</organism>
<dbReference type="AlphaFoldDB" id="A0A0L0MJM9"/>
<accession>A0A0L0MJM9</accession>
<keyword evidence="2" id="KW-1185">Reference proteome</keyword>
<dbReference type="OrthoDB" id="9987075at2"/>
<evidence type="ECO:0000313" key="1">
    <source>
        <dbReference type="EMBL" id="KND62491.1"/>
    </source>
</evidence>
<gene>
    <name evidence="1" type="ORF">AlmWB_03190</name>
</gene>
<evidence type="ECO:0000313" key="2">
    <source>
        <dbReference type="Proteomes" id="UP000037086"/>
    </source>
</evidence>
<protein>
    <submittedName>
        <fullName evidence="1">Uncharacterized protein</fullName>
    </submittedName>
</protein>
<sequence>MTTEDTTRIIYEFLDETKNSKRYNSLTQIKRIIGQYFLRAKDPTQNWFIFPIETFKNDNEDIINIKTIILEQLKELKNPTDDLIQ</sequence>
<reference evidence="1 2" key="1">
    <citation type="journal article" date="2015" name="BMC Microbiol.">
        <title>'Candidatus Phytoplasma phoenicium' associated with almond witches'-broom disease: from draft genome to genetic diversity among strain populations.</title>
        <authorList>
            <person name="Quaglino F."/>
            <person name="Kube M."/>
            <person name="Jawhari M."/>
            <person name="Abou-Jawdah Y."/>
            <person name="Siewert C."/>
            <person name="Choueiri E."/>
            <person name="Sobh H."/>
            <person name="Casati P."/>
            <person name="Tedeschi R."/>
            <person name="Molino Lova M."/>
            <person name="Alma A."/>
            <person name="Bianco P.A."/>
        </authorList>
    </citation>
    <scope>NUCLEOTIDE SEQUENCE [LARGE SCALE GENOMIC DNA]</scope>
    <source>
        <strain evidence="1 2">SA213</strain>
    </source>
</reference>
<dbReference type="EMBL" id="JPSQ01000070">
    <property type="protein sequence ID" value="KND62491.1"/>
    <property type="molecule type" value="Genomic_DNA"/>
</dbReference>
<dbReference type="Proteomes" id="UP000037086">
    <property type="component" value="Unassembled WGS sequence"/>
</dbReference>
<dbReference type="PATRIC" id="fig|198422.3.peg.339"/>
<name>A0A0L0MJM9_9MOLU</name>
<proteinExistence type="predicted"/>
<comment type="caution">
    <text evidence="1">The sequence shown here is derived from an EMBL/GenBank/DDBJ whole genome shotgun (WGS) entry which is preliminary data.</text>
</comment>